<keyword evidence="5" id="KW-1185">Reference proteome</keyword>
<dbReference type="InterPro" id="IPR013736">
    <property type="entry name" value="Xaa-Pro_dipept_C"/>
</dbReference>
<keyword evidence="1 4" id="KW-0378">Hydrolase</keyword>
<dbReference type="Pfam" id="PF08530">
    <property type="entry name" value="PepX_C"/>
    <property type="match status" value="1"/>
</dbReference>
<dbReference type="Gene3D" id="3.40.50.1820">
    <property type="entry name" value="alpha/beta hydrolase"/>
    <property type="match status" value="1"/>
</dbReference>
<proteinExistence type="predicted"/>
<dbReference type="InterPro" id="IPR000383">
    <property type="entry name" value="Xaa-Pro-like_dom"/>
</dbReference>
<feature type="domain" description="Xaa-Pro dipeptidyl-peptidase C-terminal" evidence="3">
    <location>
        <begin position="322"/>
        <end position="551"/>
    </location>
</feature>
<evidence type="ECO:0000256" key="2">
    <source>
        <dbReference type="SAM" id="SignalP"/>
    </source>
</evidence>
<organism evidence="4 5">
    <name type="scientific">Phenylobacterium terrae</name>
    <dbReference type="NCBI Taxonomy" id="2665495"/>
    <lineage>
        <taxon>Bacteria</taxon>
        <taxon>Pseudomonadati</taxon>
        <taxon>Pseudomonadota</taxon>
        <taxon>Alphaproteobacteria</taxon>
        <taxon>Caulobacterales</taxon>
        <taxon>Caulobacteraceae</taxon>
        <taxon>Phenylobacterium</taxon>
    </lineage>
</organism>
<dbReference type="Gene3D" id="1.10.3020.10">
    <property type="entry name" value="alpha-amino acid ester hydrolase ( Helical cap domain)"/>
    <property type="match status" value="1"/>
</dbReference>
<dbReference type="SMART" id="SM00939">
    <property type="entry name" value="PepX_C"/>
    <property type="match status" value="1"/>
</dbReference>
<dbReference type="RefSeq" id="WP_377281271.1">
    <property type="nucleotide sequence ID" value="NZ_JBHRSI010000003.1"/>
</dbReference>
<sequence>MPRLLAFLFAFALFLPGTALAQPADFGAYKPAPQFEEAETTSLYVPMRDGVRIAVSVHRPARGGKAVEGRFPVIWHNTLAIDPAGVGEPRPGLAELTRHGYVVAVVARRGNGASFGVRRGYEDFTEHYDAYEMTEWLARQPWSNGRAGMYGCSNTGEAVMHALTMRPPSLKAAWAGCFSLDRYDGHLRGSVIAQFGTGPARTVEQDMQTTPVQGDEAKVLLRQAAEEHQASTNLFELMRTSPYRDSFSPLVMSRFWYEVSVGVKLDMVRQSGVPLYIQGGWLDDFRTQGFVTLANLPGQARMLIGPWRHCRFDGFDILSEQLRFFDHHLKGIDTGIADDPPVHYWRYDGRGGGSWQTASQWPLPQARPQAIRLAAKTFKVEPEPTCPPDPQATGPAAGAFAVPCHPSHGAAYTQPPLKADLTLVGHPVADLWISADQPEANLFVYLEEVAPDGTVTVLAEGRQRASLRKLHDPPWNNLGLPWRRSWREDEQPLTPGEPVQVTFDLLAVAHTVPKGHRIQVAVTGSDPRERARPGAAAKATIRIDPRSTVTLPVL</sequence>
<keyword evidence="2" id="KW-0732">Signal</keyword>
<dbReference type="Pfam" id="PF02129">
    <property type="entry name" value="Peptidase_S15"/>
    <property type="match status" value="1"/>
</dbReference>
<evidence type="ECO:0000313" key="5">
    <source>
        <dbReference type="Proteomes" id="UP001597237"/>
    </source>
</evidence>
<dbReference type="InterPro" id="IPR029058">
    <property type="entry name" value="AB_hydrolase_fold"/>
</dbReference>
<dbReference type="EMBL" id="JBHUEY010000001">
    <property type="protein sequence ID" value="MFD1781896.1"/>
    <property type="molecule type" value="Genomic_DNA"/>
</dbReference>
<dbReference type="InterPro" id="IPR008979">
    <property type="entry name" value="Galactose-bd-like_sf"/>
</dbReference>
<dbReference type="Proteomes" id="UP001597237">
    <property type="component" value="Unassembled WGS sequence"/>
</dbReference>
<name>A0ABW4MW92_9CAUL</name>
<dbReference type="SUPFAM" id="SSF53474">
    <property type="entry name" value="alpha/beta-Hydrolases"/>
    <property type="match status" value="1"/>
</dbReference>
<dbReference type="GO" id="GO:0016787">
    <property type="term" value="F:hydrolase activity"/>
    <property type="evidence" value="ECO:0007669"/>
    <property type="project" value="UniProtKB-KW"/>
</dbReference>
<dbReference type="InterPro" id="IPR005674">
    <property type="entry name" value="CocE/Ser_esterase"/>
</dbReference>
<evidence type="ECO:0000313" key="4">
    <source>
        <dbReference type="EMBL" id="MFD1781896.1"/>
    </source>
</evidence>
<gene>
    <name evidence="4" type="ORF">ACFSC0_00685</name>
</gene>
<protein>
    <submittedName>
        <fullName evidence="4">CocE/NonD family hydrolase</fullName>
    </submittedName>
</protein>
<reference evidence="5" key="1">
    <citation type="journal article" date="2019" name="Int. J. Syst. Evol. Microbiol.">
        <title>The Global Catalogue of Microorganisms (GCM) 10K type strain sequencing project: providing services to taxonomists for standard genome sequencing and annotation.</title>
        <authorList>
            <consortium name="The Broad Institute Genomics Platform"/>
            <consortium name="The Broad Institute Genome Sequencing Center for Infectious Disease"/>
            <person name="Wu L."/>
            <person name="Ma J."/>
        </authorList>
    </citation>
    <scope>NUCLEOTIDE SEQUENCE [LARGE SCALE GENOMIC DNA]</scope>
    <source>
        <strain evidence="5">DFY28</strain>
    </source>
</reference>
<feature type="signal peptide" evidence="2">
    <location>
        <begin position="1"/>
        <end position="21"/>
    </location>
</feature>
<dbReference type="Gene3D" id="2.60.120.260">
    <property type="entry name" value="Galactose-binding domain-like"/>
    <property type="match status" value="1"/>
</dbReference>
<dbReference type="NCBIfam" id="TIGR00976">
    <property type="entry name" value="CocE_NonD"/>
    <property type="match status" value="2"/>
</dbReference>
<comment type="caution">
    <text evidence="4">The sequence shown here is derived from an EMBL/GenBank/DDBJ whole genome shotgun (WGS) entry which is preliminary data.</text>
</comment>
<accession>A0ABW4MW92</accession>
<dbReference type="SUPFAM" id="SSF49785">
    <property type="entry name" value="Galactose-binding domain-like"/>
    <property type="match status" value="1"/>
</dbReference>
<evidence type="ECO:0000256" key="1">
    <source>
        <dbReference type="ARBA" id="ARBA00022801"/>
    </source>
</evidence>
<evidence type="ECO:0000259" key="3">
    <source>
        <dbReference type="SMART" id="SM00939"/>
    </source>
</evidence>
<feature type="chain" id="PRO_5045300447" evidence="2">
    <location>
        <begin position="22"/>
        <end position="554"/>
    </location>
</feature>